<proteinExistence type="predicted"/>
<dbReference type="Gene3D" id="3.40.50.300">
    <property type="entry name" value="P-loop containing nucleotide triphosphate hydrolases"/>
    <property type="match status" value="1"/>
</dbReference>
<gene>
    <name evidence="2" type="ORF">O4H49_11300</name>
</gene>
<dbReference type="EMBL" id="JAPWGY010000003">
    <property type="protein sequence ID" value="MCZ4281367.1"/>
    <property type="molecule type" value="Genomic_DNA"/>
</dbReference>
<sequence>MAPQQLIHATCLAFEAVGDVAGQKIGVLLCGPSGSGKSDLALRALHEGCAMLVSDDQTSLLVRDEQLLASPPLTIAGRLEVRGLGLVSFPFCKEIPVKLVVDLVPQGGVERLPEPAWIDILGISLPKMSLYSFEASALAKLVLAMTRPDSDIDR</sequence>
<dbReference type="GO" id="GO:0016301">
    <property type="term" value="F:kinase activity"/>
    <property type="evidence" value="ECO:0007669"/>
    <property type="project" value="UniProtKB-KW"/>
</dbReference>
<protein>
    <submittedName>
        <fullName evidence="2">HPr kinase/phosphatase C-terminal domain-containing protein</fullName>
    </submittedName>
</protein>
<dbReference type="InterPro" id="IPR011104">
    <property type="entry name" value="Hpr_kin/Pase_C"/>
</dbReference>
<dbReference type="InterPro" id="IPR027417">
    <property type="entry name" value="P-loop_NTPase"/>
</dbReference>
<accession>A0ABT4LN42</accession>
<dbReference type="RefSeq" id="WP_269423525.1">
    <property type="nucleotide sequence ID" value="NZ_JAPWGY010000003.1"/>
</dbReference>
<reference evidence="2" key="1">
    <citation type="submission" date="2022-12" db="EMBL/GenBank/DDBJ databases">
        <title>Bacterial isolates from different developmental stages of Nematostella vectensis.</title>
        <authorList>
            <person name="Fraune S."/>
        </authorList>
    </citation>
    <scope>NUCLEOTIDE SEQUENCE</scope>
    <source>
        <strain evidence="2">G21630-S1</strain>
    </source>
</reference>
<dbReference type="SUPFAM" id="SSF53795">
    <property type="entry name" value="PEP carboxykinase-like"/>
    <property type="match status" value="1"/>
</dbReference>
<dbReference type="Proteomes" id="UP001069802">
    <property type="component" value="Unassembled WGS sequence"/>
</dbReference>
<keyword evidence="2" id="KW-0418">Kinase</keyword>
<evidence type="ECO:0000259" key="1">
    <source>
        <dbReference type="Pfam" id="PF07475"/>
    </source>
</evidence>
<feature type="domain" description="HPr kinase/phosphorylase C-terminal" evidence="1">
    <location>
        <begin position="24"/>
        <end position="89"/>
    </location>
</feature>
<dbReference type="CDD" id="cd01918">
    <property type="entry name" value="HprK_C"/>
    <property type="match status" value="1"/>
</dbReference>
<keyword evidence="2" id="KW-0808">Transferase</keyword>
<dbReference type="Pfam" id="PF07475">
    <property type="entry name" value="Hpr_kinase_C"/>
    <property type="match status" value="1"/>
</dbReference>
<keyword evidence="3" id="KW-1185">Reference proteome</keyword>
<organism evidence="2 3">
    <name type="scientific">Kiloniella laminariae</name>
    <dbReference type="NCBI Taxonomy" id="454162"/>
    <lineage>
        <taxon>Bacteria</taxon>
        <taxon>Pseudomonadati</taxon>
        <taxon>Pseudomonadota</taxon>
        <taxon>Alphaproteobacteria</taxon>
        <taxon>Rhodospirillales</taxon>
        <taxon>Kiloniellaceae</taxon>
        <taxon>Kiloniella</taxon>
    </lineage>
</organism>
<evidence type="ECO:0000313" key="3">
    <source>
        <dbReference type="Proteomes" id="UP001069802"/>
    </source>
</evidence>
<evidence type="ECO:0000313" key="2">
    <source>
        <dbReference type="EMBL" id="MCZ4281367.1"/>
    </source>
</evidence>
<comment type="caution">
    <text evidence="2">The sequence shown here is derived from an EMBL/GenBank/DDBJ whole genome shotgun (WGS) entry which is preliminary data.</text>
</comment>
<name>A0ABT4LN42_9PROT</name>